<gene>
    <name evidence="2" type="ORF">SAMN02745220_00653</name>
</gene>
<dbReference type="InterPro" id="IPR018657">
    <property type="entry name" value="LarA-like_N"/>
</dbReference>
<keyword evidence="3" id="KW-1185">Reference proteome</keyword>
<dbReference type="InterPro" id="IPR043166">
    <property type="entry name" value="LarA-like_C"/>
</dbReference>
<sequence>MNQRRKQFTGSDAFLRSQAGILPMSLPLAWKLLTLADFSETTTHSDASSMAIEALQTPHGAPPLDQQLKPHHTVCILIEDLTRTSPKKEILKVVLNILRNIGIPSGNIVVVIALGTHRPLSHEELAGAFGPEIVAEYSFVNHDCHAADLIQIGQLADGTAVKINRLAYSADFRIGIGSIFPHPLNGFGGGGKILFPGVADYDSIFKHHLRHSFRGNSALGILGGNDFHDEINAMATAGRLNFIVNSVLNHKDLLHQVVAGDPIVAHKAGTEICRAITSRQFEQKADVTIISSFPYTEGPQIMKPLAPAEMITRPGGTIILYADCRSPLPEHYFSACQKFRSEHGGDLRQAVLTYFADGRPIMADAPPELNMSMAQAMLAQSDFNVILVTGDISADQIARIGFQHAATLQDALLLVAEDHAEATVNIVPAGGVILPAFHSS</sequence>
<dbReference type="Gene3D" id="3.40.50.11440">
    <property type="match status" value="1"/>
</dbReference>
<dbReference type="STRING" id="1121416.SAMN02745220_00653"/>
<evidence type="ECO:0000313" key="3">
    <source>
        <dbReference type="Proteomes" id="UP000184603"/>
    </source>
</evidence>
<dbReference type="InterPro" id="IPR048068">
    <property type="entry name" value="LarA-like"/>
</dbReference>
<dbReference type="OrthoDB" id="9770545at2"/>
<accession>A0A1M7XZ10</accession>
<dbReference type="Gene3D" id="3.90.226.30">
    <property type="match status" value="1"/>
</dbReference>
<protein>
    <submittedName>
        <fullName evidence="2">Nickel-dependent lactate racemase</fullName>
    </submittedName>
</protein>
<dbReference type="PANTHER" id="PTHR33171:SF17">
    <property type="entry name" value="LARA-LIKE N-TERMINAL DOMAIN-CONTAINING PROTEIN"/>
    <property type="match status" value="1"/>
</dbReference>
<name>A0A1M7XZ10_9BACT</name>
<proteinExistence type="predicted"/>
<dbReference type="NCBIfam" id="NF033504">
    <property type="entry name" value="Ni_dep_LarA"/>
    <property type="match status" value="1"/>
</dbReference>
<dbReference type="RefSeq" id="WP_073612009.1">
    <property type="nucleotide sequence ID" value="NZ_FRFE01000002.1"/>
</dbReference>
<dbReference type="Pfam" id="PF09861">
    <property type="entry name" value="Lar_N"/>
    <property type="match status" value="1"/>
</dbReference>
<dbReference type="GO" id="GO:0050043">
    <property type="term" value="F:lactate racemase activity"/>
    <property type="evidence" value="ECO:0007669"/>
    <property type="project" value="InterPro"/>
</dbReference>
<dbReference type="Proteomes" id="UP000184603">
    <property type="component" value="Unassembled WGS sequence"/>
</dbReference>
<reference evidence="2 3" key="1">
    <citation type="submission" date="2016-12" db="EMBL/GenBank/DDBJ databases">
        <authorList>
            <person name="Song W.-J."/>
            <person name="Kurnit D.M."/>
        </authorList>
    </citation>
    <scope>NUCLEOTIDE SEQUENCE [LARGE SCALE GENOMIC DNA]</scope>
    <source>
        <strain evidence="2 3">DSM 18488</strain>
    </source>
</reference>
<organism evidence="2 3">
    <name type="scientific">Desulfopila aestuarii DSM 18488</name>
    <dbReference type="NCBI Taxonomy" id="1121416"/>
    <lineage>
        <taxon>Bacteria</taxon>
        <taxon>Pseudomonadati</taxon>
        <taxon>Thermodesulfobacteriota</taxon>
        <taxon>Desulfobulbia</taxon>
        <taxon>Desulfobulbales</taxon>
        <taxon>Desulfocapsaceae</taxon>
        <taxon>Desulfopila</taxon>
    </lineage>
</organism>
<feature type="domain" description="LarA-like N-terminal" evidence="1">
    <location>
        <begin position="37"/>
        <end position="213"/>
    </location>
</feature>
<evidence type="ECO:0000313" key="2">
    <source>
        <dbReference type="EMBL" id="SHO44116.1"/>
    </source>
</evidence>
<dbReference type="EMBL" id="FRFE01000002">
    <property type="protein sequence ID" value="SHO44116.1"/>
    <property type="molecule type" value="Genomic_DNA"/>
</dbReference>
<dbReference type="PANTHER" id="PTHR33171">
    <property type="entry name" value="LAR_N DOMAIN-CONTAINING PROTEIN"/>
    <property type="match status" value="1"/>
</dbReference>
<evidence type="ECO:0000259" key="1">
    <source>
        <dbReference type="Pfam" id="PF09861"/>
    </source>
</evidence>
<dbReference type="InterPro" id="IPR047926">
    <property type="entry name" value="Ni_dep_LarA"/>
</dbReference>
<dbReference type="AlphaFoldDB" id="A0A1M7XZ10"/>